<dbReference type="Proteomes" id="UP001619887">
    <property type="component" value="Unassembled WGS sequence"/>
</dbReference>
<feature type="region of interest" description="Disordered" evidence="1">
    <location>
        <begin position="76"/>
        <end position="123"/>
    </location>
</feature>
<feature type="compositionally biased region" description="Polar residues" evidence="1">
    <location>
        <begin position="1"/>
        <end position="20"/>
    </location>
</feature>
<keyword evidence="3" id="KW-1185">Reference proteome</keyword>
<gene>
    <name evidence="2" type="ORF">OYC64_013579</name>
</gene>
<comment type="caution">
    <text evidence="2">The sequence shown here is derived from an EMBL/GenBank/DDBJ whole genome shotgun (WGS) entry which is preliminary data.</text>
</comment>
<sequence length="123" mass="12433">MGLCTSKSTVTLDPSAQTLSADGGSQAEGEGVSPEGTLIFGKGILMVQPVKSKAEGGGGVGTKSGGFVNQTAKGYLELGGKGGGEGEAQTSREAEEEEEEGDEVEELINFSDSQGSLKSDCLE</sequence>
<protein>
    <submittedName>
        <fullName evidence="2">Uncharacterized protein</fullName>
    </submittedName>
</protein>
<accession>A0ABD2FV08</accession>
<dbReference type="AlphaFoldDB" id="A0ABD2FV08"/>
<name>A0ABD2FV08_PAGBO</name>
<feature type="compositionally biased region" description="Acidic residues" evidence="1">
    <location>
        <begin position="94"/>
        <end position="106"/>
    </location>
</feature>
<reference evidence="2 3" key="1">
    <citation type="journal article" date="2022" name="G3 (Bethesda)">
        <title>Evaluating Illumina-, Nanopore-, and PacBio-based genome assembly strategies with the bald notothen, Trematomus borchgrevinki.</title>
        <authorList>
            <person name="Rayamajhi N."/>
            <person name="Cheng C.C."/>
            <person name="Catchen J.M."/>
        </authorList>
    </citation>
    <scope>NUCLEOTIDE SEQUENCE [LARGE SCALE GENOMIC DNA]</scope>
    <source>
        <strain evidence="2">AGRC-2024</strain>
    </source>
</reference>
<evidence type="ECO:0000313" key="2">
    <source>
        <dbReference type="EMBL" id="KAL3045335.1"/>
    </source>
</evidence>
<evidence type="ECO:0000313" key="3">
    <source>
        <dbReference type="Proteomes" id="UP001619887"/>
    </source>
</evidence>
<proteinExistence type="predicted"/>
<organism evidence="2 3">
    <name type="scientific">Pagothenia borchgrevinki</name>
    <name type="common">Bald rockcod</name>
    <name type="synonym">Trematomus borchgrevinki</name>
    <dbReference type="NCBI Taxonomy" id="8213"/>
    <lineage>
        <taxon>Eukaryota</taxon>
        <taxon>Metazoa</taxon>
        <taxon>Chordata</taxon>
        <taxon>Craniata</taxon>
        <taxon>Vertebrata</taxon>
        <taxon>Euteleostomi</taxon>
        <taxon>Actinopterygii</taxon>
        <taxon>Neopterygii</taxon>
        <taxon>Teleostei</taxon>
        <taxon>Neoteleostei</taxon>
        <taxon>Acanthomorphata</taxon>
        <taxon>Eupercaria</taxon>
        <taxon>Perciformes</taxon>
        <taxon>Notothenioidei</taxon>
        <taxon>Nototheniidae</taxon>
        <taxon>Pagothenia</taxon>
    </lineage>
</organism>
<reference evidence="2 3" key="2">
    <citation type="journal article" date="2024" name="G3 (Bethesda)">
        <title>The genome of the cryopelagic Antarctic bald notothen, Trematomus borchgrevinki.</title>
        <authorList>
            <person name="Rayamajhi N."/>
            <person name="Rivera-Colon A.G."/>
            <person name="Minhas B.F."/>
            <person name="Cheng C.C."/>
            <person name="Catchen J.M."/>
        </authorList>
    </citation>
    <scope>NUCLEOTIDE SEQUENCE [LARGE SCALE GENOMIC DNA]</scope>
    <source>
        <strain evidence="2">AGRC-2024</strain>
    </source>
</reference>
<evidence type="ECO:0000256" key="1">
    <source>
        <dbReference type="SAM" id="MobiDB-lite"/>
    </source>
</evidence>
<feature type="region of interest" description="Disordered" evidence="1">
    <location>
        <begin position="1"/>
        <end position="35"/>
    </location>
</feature>
<dbReference type="EMBL" id="JBIYXZ010002087">
    <property type="protein sequence ID" value="KAL3045335.1"/>
    <property type="molecule type" value="Genomic_DNA"/>
</dbReference>
<feature type="compositionally biased region" description="Gly residues" evidence="1">
    <location>
        <begin position="77"/>
        <end position="86"/>
    </location>
</feature>